<dbReference type="AlphaFoldDB" id="A0A328WWA4"/>
<dbReference type="Proteomes" id="UP000249518">
    <property type="component" value="Unassembled WGS sequence"/>
</dbReference>
<evidence type="ECO:0000313" key="2">
    <source>
        <dbReference type="EMBL" id="RAR50453.1"/>
    </source>
</evidence>
<accession>A0A328WWA4</accession>
<keyword evidence="1" id="KW-0812">Transmembrane</keyword>
<dbReference type="InterPro" id="IPR019734">
    <property type="entry name" value="TPR_rpt"/>
</dbReference>
<sequence length="237" mass="28151">MENEELVNKYFEQQLSEEEKVVFESLLQNDSEFAKEVAYQKNVKKAITLNERETLKQTLQSFESNKKQPKKTYQFWSIAAVFLLFFGGLAWFQFMQDSPEKLYQEYYQSYPNVVAPTVRGDNDRNLKSDAFYEYDSGNYQKSLELFSKIYVDEEVDYALFYQAMSLMELNRYDEAITTFDQFKTSENNAFTPFVKWYKALSYLKINEKEKAIQLLKELSEKENPQQQMAKKLVAELE</sequence>
<reference evidence="2 3" key="1">
    <citation type="submission" date="2018-06" db="EMBL/GenBank/DDBJ databases">
        <title>Genomic Encyclopedia of Type Strains, Phase III (KMG-III): the genomes of soil and plant-associated and newly described type strains.</title>
        <authorList>
            <person name="Whitman W."/>
        </authorList>
    </citation>
    <scope>NUCLEOTIDE SEQUENCE [LARGE SCALE GENOMIC DNA]</scope>
    <source>
        <strain evidence="2 3">CGMCC 1.12504</strain>
    </source>
</reference>
<dbReference type="SUPFAM" id="SSF48452">
    <property type="entry name" value="TPR-like"/>
    <property type="match status" value="1"/>
</dbReference>
<feature type="transmembrane region" description="Helical" evidence="1">
    <location>
        <begin position="75"/>
        <end position="94"/>
    </location>
</feature>
<dbReference type="Pfam" id="PF13174">
    <property type="entry name" value="TPR_6"/>
    <property type="match status" value="2"/>
</dbReference>
<dbReference type="InterPro" id="IPR011990">
    <property type="entry name" value="TPR-like_helical_dom_sf"/>
</dbReference>
<keyword evidence="1" id="KW-1133">Transmembrane helix</keyword>
<evidence type="ECO:0000313" key="3">
    <source>
        <dbReference type="Proteomes" id="UP000249518"/>
    </source>
</evidence>
<keyword evidence="3" id="KW-1185">Reference proteome</keyword>
<dbReference type="EMBL" id="QLSV01000002">
    <property type="protein sequence ID" value="RAR50453.1"/>
    <property type="molecule type" value="Genomic_DNA"/>
</dbReference>
<evidence type="ECO:0000256" key="1">
    <source>
        <dbReference type="SAM" id="Phobius"/>
    </source>
</evidence>
<dbReference type="Gene3D" id="1.25.40.10">
    <property type="entry name" value="Tetratricopeptide repeat domain"/>
    <property type="match status" value="1"/>
</dbReference>
<organism evidence="2 3">
    <name type="scientific">Flavobacterium lacus</name>
    <dbReference type="NCBI Taxonomy" id="1353778"/>
    <lineage>
        <taxon>Bacteria</taxon>
        <taxon>Pseudomonadati</taxon>
        <taxon>Bacteroidota</taxon>
        <taxon>Flavobacteriia</taxon>
        <taxon>Flavobacteriales</taxon>
        <taxon>Flavobacteriaceae</taxon>
        <taxon>Flavobacterium</taxon>
    </lineage>
</organism>
<keyword evidence="1" id="KW-0472">Membrane</keyword>
<gene>
    <name evidence="2" type="ORF">B0I10_102257</name>
</gene>
<protein>
    <submittedName>
        <fullName evidence="2">Tetratricopeptide repeat protein</fullName>
    </submittedName>
</protein>
<name>A0A328WWA4_9FLAO</name>
<comment type="caution">
    <text evidence="2">The sequence shown here is derived from an EMBL/GenBank/DDBJ whole genome shotgun (WGS) entry which is preliminary data.</text>
</comment>
<dbReference type="OrthoDB" id="979271at2"/>
<dbReference type="RefSeq" id="WP_112085000.1">
    <property type="nucleotide sequence ID" value="NZ_QLSV01000002.1"/>
</dbReference>
<proteinExistence type="predicted"/>